<proteinExistence type="inferred from homology"/>
<dbReference type="InterPro" id="IPR006225">
    <property type="entry name" value="PsdUridine_synth_RluC/D"/>
</dbReference>
<dbReference type="GO" id="GO:0120159">
    <property type="term" value="F:rRNA pseudouridine synthase activity"/>
    <property type="evidence" value="ECO:0007669"/>
    <property type="project" value="UniProtKB-ARBA"/>
</dbReference>
<comment type="catalytic activity">
    <reaction evidence="5">
        <text>a uridine in RNA = a pseudouridine in RNA</text>
        <dbReference type="Rhea" id="RHEA:48348"/>
        <dbReference type="Rhea" id="RHEA-COMP:12068"/>
        <dbReference type="Rhea" id="RHEA-COMP:12069"/>
        <dbReference type="ChEBI" id="CHEBI:65314"/>
        <dbReference type="ChEBI" id="CHEBI:65315"/>
    </reaction>
</comment>
<dbReference type="Proteomes" id="UP000269669">
    <property type="component" value="Unassembled WGS sequence"/>
</dbReference>
<evidence type="ECO:0000259" key="6">
    <source>
        <dbReference type="SMART" id="SM00363"/>
    </source>
</evidence>
<dbReference type="PROSITE" id="PS01129">
    <property type="entry name" value="PSI_RLU"/>
    <property type="match status" value="1"/>
</dbReference>
<dbReference type="InterPro" id="IPR006224">
    <property type="entry name" value="PsdUridine_synth_RluA-like_CS"/>
</dbReference>
<evidence type="ECO:0000256" key="5">
    <source>
        <dbReference type="RuleBase" id="RU362028"/>
    </source>
</evidence>
<dbReference type="Gene3D" id="3.30.2350.10">
    <property type="entry name" value="Pseudouridine synthase"/>
    <property type="match status" value="1"/>
</dbReference>
<dbReference type="RefSeq" id="WP_125485937.1">
    <property type="nucleotide sequence ID" value="NZ_RSDW01000001.1"/>
</dbReference>
<gene>
    <name evidence="7" type="ORF">EDE15_2984</name>
</gene>
<dbReference type="InterPro" id="IPR050188">
    <property type="entry name" value="RluA_PseudoU_synthase"/>
</dbReference>
<evidence type="ECO:0000256" key="3">
    <source>
        <dbReference type="PIRSR" id="PIRSR606225-1"/>
    </source>
</evidence>
<evidence type="ECO:0000256" key="2">
    <source>
        <dbReference type="ARBA" id="ARBA00023235"/>
    </source>
</evidence>
<dbReference type="CDD" id="cd00165">
    <property type="entry name" value="S4"/>
    <property type="match status" value="1"/>
</dbReference>
<dbReference type="GO" id="GO:0003723">
    <property type="term" value="F:RNA binding"/>
    <property type="evidence" value="ECO:0007669"/>
    <property type="project" value="UniProtKB-KW"/>
</dbReference>
<dbReference type="SUPFAM" id="SSF55120">
    <property type="entry name" value="Pseudouridine synthase"/>
    <property type="match status" value="1"/>
</dbReference>
<dbReference type="Pfam" id="PF00849">
    <property type="entry name" value="PseudoU_synth_2"/>
    <property type="match status" value="1"/>
</dbReference>
<organism evidence="7 8">
    <name type="scientific">Edaphobacter aggregans</name>
    <dbReference type="NCBI Taxonomy" id="570835"/>
    <lineage>
        <taxon>Bacteria</taxon>
        <taxon>Pseudomonadati</taxon>
        <taxon>Acidobacteriota</taxon>
        <taxon>Terriglobia</taxon>
        <taxon>Terriglobales</taxon>
        <taxon>Acidobacteriaceae</taxon>
        <taxon>Edaphobacter</taxon>
    </lineage>
</organism>
<evidence type="ECO:0000256" key="1">
    <source>
        <dbReference type="ARBA" id="ARBA00010876"/>
    </source>
</evidence>
<comment type="caution">
    <text evidence="7">The sequence shown here is derived from an EMBL/GenBank/DDBJ whole genome shotgun (WGS) entry which is preliminary data.</text>
</comment>
<dbReference type="SMART" id="SM00363">
    <property type="entry name" value="S4"/>
    <property type="match status" value="1"/>
</dbReference>
<dbReference type="InterPro" id="IPR002942">
    <property type="entry name" value="S4_RNA-bd"/>
</dbReference>
<dbReference type="EMBL" id="RSDW01000001">
    <property type="protein sequence ID" value="RSL17449.1"/>
    <property type="molecule type" value="Genomic_DNA"/>
</dbReference>
<accession>A0A428MKV9</accession>
<dbReference type="Pfam" id="PF01479">
    <property type="entry name" value="S4"/>
    <property type="match status" value="1"/>
</dbReference>
<sequence length="374" mass="41279">MPSKNMLPKGQRRRTVKHEYRATRGVEEPTPLPIPVLEIDFDDDAEDHIHTFTAAPEAAGLRLDQYLAQAIPDISRARVQLLIEHGQVRVAGSPAKPKQKLHGGEQIEIEGTPHPPPLHAFPEDIPLEILHEDKHLAIINKPAGMMVHAGSGATDDSRNHGTLVNALLYHFNKLSGIGGDLRPGIVHRLDKQTSGIILVAKDDSTHRKLGDMFAQRHVEKTYIALVHGHIAKDNTTINLPIGRDLVRRNRMTTRRSADSEGVRTAVSHVKVLERLTTPYGPFTLVEVRIETGRTHQIRVHLQSLGHPVVGDTLYGAPHVIGREGNTLSLDRNFLHAARLAFTHPQSQKSMQIEAPLAPELKSFLAVISASSNTD</sequence>
<dbReference type="EC" id="5.4.99.-" evidence="5"/>
<comment type="similarity">
    <text evidence="1 5">Belongs to the pseudouridine synthase RluA family.</text>
</comment>
<feature type="domain" description="RNA-binding S4" evidence="6">
    <location>
        <begin position="61"/>
        <end position="122"/>
    </location>
</feature>
<name>A0A428MKV9_9BACT</name>
<keyword evidence="4" id="KW-0694">RNA-binding</keyword>
<dbReference type="InterPro" id="IPR036986">
    <property type="entry name" value="S4_RNA-bd_sf"/>
</dbReference>
<dbReference type="SUPFAM" id="SSF55174">
    <property type="entry name" value="Alpha-L RNA-binding motif"/>
    <property type="match status" value="1"/>
</dbReference>
<dbReference type="GO" id="GO:0000455">
    <property type="term" value="P:enzyme-directed rRNA pseudouridine synthesis"/>
    <property type="evidence" value="ECO:0007669"/>
    <property type="project" value="TreeGrafter"/>
</dbReference>
<keyword evidence="8" id="KW-1185">Reference proteome</keyword>
<keyword evidence="2 5" id="KW-0413">Isomerase</keyword>
<dbReference type="PANTHER" id="PTHR21600">
    <property type="entry name" value="MITOCHONDRIAL RNA PSEUDOURIDINE SYNTHASE"/>
    <property type="match status" value="1"/>
</dbReference>
<dbReference type="OrthoDB" id="9807829at2"/>
<comment type="function">
    <text evidence="5">Responsible for synthesis of pseudouridine from uracil.</text>
</comment>
<evidence type="ECO:0000313" key="7">
    <source>
        <dbReference type="EMBL" id="RSL17449.1"/>
    </source>
</evidence>
<dbReference type="Gene3D" id="3.10.290.10">
    <property type="entry name" value="RNA-binding S4 domain"/>
    <property type="match status" value="1"/>
</dbReference>
<dbReference type="AlphaFoldDB" id="A0A428MKV9"/>
<dbReference type="PANTHER" id="PTHR21600:SF44">
    <property type="entry name" value="RIBOSOMAL LARGE SUBUNIT PSEUDOURIDINE SYNTHASE D"/>
    <property type="match status" value="1"/>
</dbReference>
<dbReference type="InterPro" id="IPR006145">
    <property type="entry name" value="PsdUridine_synth_RsuA/RluA"/>
</dbReference>
<dbReference type="NCBIfam" id="TIGR00005">
    <property type="entry name" value="rluA_subfam"/>
    <property type="match status" value="1"/>
</dbReference>
<reference evidence="7 8" key="1">
    <citation type="submission" date="2018-12" db="EMBL/GenBank/DDBJ databases">
        <title>Sequencing of bacterial isolates from soil warming experiment in Harvard Forest, Massachusetts, USA.</title>
        <authorList>
            <person name="Deangelis K."/>
        </authorList>
    </citation>
    <scope>NUCLEOTIDE SEQUENCE [LARGE SCALE GENOMIC DNA]</scope>
    <source>
        <strain evidence="7 8">EB153</strain>
    </source>
</reference>
<evidence type="ECO:0000256" key="4">
    <source>
        <dbReference type="PROSITE-ProRule" id="PRU00182"/>
    </source>
</evidence>
<dbReference type="PROSITE" id="PS50889">
    <property type="entry name" value="S4"/>
    <property type="match status" value="1"/>
</dbReference>
<feature type="active site" evidence="3">
    <location>
        <position position="190"/>
    </location>
</feature>
<dbReference type="CDD" id="cd02869">
    <property type="entry name" value="PseudoU_synth_RluA_like"/>
    <property type="match status" value="1"/>
</dbReference>
<evidence type="ECO:0000313" key="8">
    <source>
        <dbReference type="Proteomes" id="UP000269669"/>
    </source>
</evidence>
<dbReference type="InterPro" id="IPR020103">
    <property type="entry name" value="PsdUridine_synth_cat_dom_sf"/>
</dbReference>
<protein>
    <recommendedName>
        <fullName evidence="5">Pseudouridine synthase</fullName>
        <ecNumber evidence="5">5.4.99.-</ecNumber>
    </recommendedName>
</protein>